<gene>
    <name evidence="7" type="ORF">D1970_20965</name>
</gene>
<dbReference type="EMBL" id="QWVT01000049">
    <property type="protein sequence ID" value="RID81729.1"/>
    <property type="molecule type" value="Genomic_DNA"/>
</dbReference>
<dbReference type="PROSITE" id="PS50932">
    <property type="entry name" value="HTH_LACI_2"/>
    <property type="match status" value="1"/>
</dbReference>
<comment type="caution">
    <text evidence="7">The sequence shown here is derived from an EMBL/GenBank/DDBJ whole genome shotgun (WGS) entry which is preliminary data.</text>
</comment>
<feature type="domain" description="HTH lacI-type" evidence="6">
    <location>
        <begin position="3"/>
        <end position="57"/>
    </location>
</feature>
<name>A0A398AVH7_9BACI</name>
<dbReference type="SUPFAM" id="SSF53822">
    <property type="entry name" value="Periplasmic binding protein-like I"/>
    <property type="match status" value="1"/>
</dbReference>
<evidence type="ECO:0000256" key="3">
    <source>
        <dbReference type="ARBA" id="ARBA00023015"/>
    </source>
</evidence>
<dbReference type="PANTHER" id="PTHR30146:SF95">
    <property type="entry name" value="RIBOSE OPERON REPRESSOR"/>
    <property type="match status" value="1"/>
</dbReference>
<dbReference type="Pfam" id="PF00532">
    <property type="entry name" value="Peripla_BP_1"/>
    <property type="match status" value="1"/>
</dbReference>
<proteinExistence type="predicted"/>
<dbReference type="OrthoDB" id="9796186at2"/>
<sequence>MVTTIKEVAKKAGVSVATVSRVLNEKGYVNEDTRKNVLAAIEELNYRPNNVARSLFKKQSKTIGLIVPDINNPFFPQLARAVEDVTNEANFTVVLCNSDDKLEKEIGYFEMLQQNGADGVLFVSNTLKPEHINRFNFPIVALDRPLDSDIPFVTANNYEGAKLATNHLLDCGCKKIAHIRGPENVLNAEDRYRGFKDAALCRGVFDEELVISSSYQLDSAKKKAFQLLAKHPDIDGIFASNDVIAIGIIKTAEKLGYSIPENLMVAGFDGIQFGEIVSPELTTVAQPIYEMGSTAAEMLLKLIDGRLDVKKENVFNTELIPRQSTKL</sequence>
<organism evidence="7 8">
    <name type="scientific">Mesobacillus zeae</name>
    <dbReference type="NCBI Taxonomy" id="1917180"/>
    <lineage>
        <taxon>Bacteria</taxon>
        <taxon>Bacillati</taxon>
        <taxon>Bacillota</taxon>
        <taxon>Bacilli</taxon>
        <taxon>Bacillales</taxon>
        <taxon>Bacillaceae</taxon>
        <taxon>Mesobacillus</taxon>
    </lineage>
</organism>
<keyword evidence="2" id="KW-0678">Repressor</keyword>
<dbReference type="PANTHER" id="PTHR30146">
    <property type="entry name" value="LACI-RELATED TRANSCRIPTIONAL REPRESSOR"/>
    <property type="match status" value="1"/>
</dbReference>
<dbReference type="Proteomes" id="UP000265816">
    <property type="component" value="Unassembled WGS sequence"/>
</dbReference>
<evidence type="ECO:0000313" key="7">
    <source>
        <dbReference type="EMBL" id="RID81729.1"/>
    </source>
</evidence>
<dbReference type="CDD" id="cd06291">
    <property type="entry name" value="PBP1_Qymf-like"/>
    <property type="match status" value="1"/>
</dbReference>
<keyword evidence="5" id="KW-0804">Transcription</keyword>
<protein>
    <recommendedName>
        <fullName evidence="1">Catabolite control protein A</fullName>
    </recommendedName>
</protein>
<evidence type="ECO:0000256" key="4">
    <source>
        <dbReference type="ARBA" id="ARBA00023125"/>
    </source>
</evidence>
<dbReference type="RefSeq" id="WP_119114800.1">
    <property type="nucleotide sequence ID" value="NZ_CBCSEO010000022.1"/>
</dbReference>
<dbReference type="PROSITE" id="PS00356">
    <property type="entry name" value="HTH_LACI_1"/>
    <property type="match status" value="1"/>
</dbReference>
<keyword evidence="4" id="KW-0238">DNA-binding</keyword>
<evidence type="ECO:0000256" key="5">
    <source>
        <dbReference type="ARBA" id="ARBA00023163"/>
    </source>
</evidence>
<dbReference type="PRINTS" id="PR00036">
    <property type="entry name" value="HTHLACI"/>
</dbReference>
<dbReference type="FunFam" id="1.10.260.40:FF:000002">
    <property type="entry name" value="HTH-type transcriptional repressor PurR"/>
    <property type="match status" value="1"/>
</dbReference>
<dbReference type="Gene3D" id="1.10.260.40">
    <property type="entry name" value="lambda repressor-like DNA-binding domains"/>
    <property type="match status" value="1"/>
</dbReference>
<evidence type="ECO:0000313" key="8">
    <source>
        <dbReference type="Proteomes" id="UP000265816"/>
    </source>
</evidence>
<dbReference type="SMART" id="SM00354">
    <property type="entry name" value="HTH_LACI"/>
    <property type="match status" value="1"/>
</dbReference>
<dbReference type="AlphaFoldDB" id="A0A398AVH7"/>
<dbReference type="InterPro" id="IPR001761">
    <property type="entry name" value="Peripla_BP/Lac1_sug-bd_dom"/>
</dbReference>
<evidence type="ECO:0000259" key="6">
    <source>
        <dbReference type="PROSITE" id="PS50932"/>
    </source>
</evidence>
<dbReference type="InterPro" id="IPR000843">
    <property type="entry name" value="HTH_LacI"/>
</dbReference>
<reference evidence="7 8" key="1">
    <citation type="submission" date="2018-08" db="EMBL/GenBank/DDBJ databases">
        <title>Bacillus jemisoniae sp. nov., Bacillus chryseoplanitiae sp. nov., Bacillus resnikiae sp. nov., and Bacillus frankliniae sp. nov., isolated from Viking spacecraft and associated surfaces.</title>
        <authorList>
            <person name="Seuylemezian A."/>
            <person name="Vaishampayan P."/>
        </authorList>
    </citation>
    <scope>NUCLEOTIDE SEQUENCE [LARGE SCALE GENOMIC DNA]</scope>
    <source>
        <strain evidence="7 8">JJ-247</strain>
    </source>
</reference>
<accession>A0A398AVH7</accession>
<dbReference type="Pfam" id="PF00356">
    <property type="entry name" value="LacI"/>
    <property type="match status" value="1"/>
</dbReference>
<keyword evidence="3" id="KW-0805">Transcription regulation</keyword>
<dbReference type="InterPro" id="IPR028082">
    <property type="entry name" value="Peripla_BP_I"/>
</dbReference>
<dbReference type="InterPro" id="IPR010982">
    <property type="entry name" value="Lambda_DNA-bd_dom_sf"/>
</dbReference>
<dbReference type="GO" id="GO:0003700">
    <property type="term" value="F:DNA-binding transcription factor activity"/>
    <property type="evidence" value="ECO:0007669"/>
    <property type="project" value="TreeGrafter"/>
</dbReference>
<dbReference type="Gene3D" id="3.40.50.2300">
    <property type="match status" value="2"/>
</dbReference>
<evidence type="ECO:0000256" key="2">
    <source>
        <dbReference type="ARBA" id="ARBA00022491"/>
    </source>
</evidence>
<dbReference type="SUPFAM" id="SSF47413">
    <property type="entry name" value="lambda repressor-like DNA-binding domains"/>
    <property type="match status" value="1"/>
</dbReference>
<keyword evidence="8" id="KW-1185">Reference proteome</keyword>
<dbReference type="GO" id="GO:0000976">
    <property type="term" value="F:transcription cis-regulatory region binding"/>
    <property type="evidence" value="ECO:0007669"/>
    <property type="project" value="TreeGrafter"/>
</dbReference>
<dbReference type="CDD" id="cd01392">
    <property type="entry name" value="HTH_LacI"/>
    <property type="match status" value="1"/>
</dbReference>
<evidence type="ECO:0000256" key="1">
    <source>
        <dbReference type="ARBA" id="ARBA00019435"/>
    </source>
</evidence>